<sequence length="476" mass="52654">MSESTASKLLELPLELVQLVLKNLRSDLPTLRNLSAVCRALAIACRPYKWHRVYINAMRVHNLNTDSVSIRFLEAIAADQDIRDMVKELFLDDERVGLSVHGSSTQTSLLGLSHDPHLPRTIQMFPNLTTLHLSRLDWVSRNDLADAIRSVLSRVTDVAFVDMRFPLSTIFLCHATEHLYLCSVSFFEAGELGDEDEDEESSDDEDDAEYDEGRDMQVENVMTNNDPADHMEVDEPSASPAASHDQPPFPNGTPHVTNARLRLVSFHLLGQVGRRADIIWTYLDLSCLKTLAFSVPLSPQSVACFNQVFHARGYGGTVETLALECSEYIMDGLSIAGGATYTGGYPNFNYLTSIRTLLIIIPTWYSTWLTVLKTLLSCLNQGACAVVETITIVMLLDKPGSLLISDAHPITGWQDVDAEFAQIPSTSLTEVIFEVYTTEGDDSDILGLDVIRSGLQGLQAQGLLRVETTADLPFAD</sequence>
<dbReference type="InParanoid" id="A0A369K163"/>
<gene>
    <name evidence="2" type="ORF">Hypma_006775</name>
</gene>
<evidence type="ECO:0000256" key="1">
    <source>
        <dbReference type="SAM" id="MobiDB-lite"/>
    </source>
</evidence>
<evidence type="ECO:0000313" key="2">
    <source>
        <dbReference type="EMBL" id="RDB26355.1"/>
    </source>
</evidence>
<evidence type="ECO:0008006" key="4">
    <source>
        <dbReference type="Google" id="ProtNLM"/>
    </source>
</evidence>
<comment type="caution">
    <text evidence="2">The sequence shown here is derived from an EMBL/GenBank/DDBJ whole genome shotgun (WGS) entry which is preliminary data.</text>
</comment>
<dbReference type="EMBL" id="LUEZ02000040">
    <property type="protein sequence ID" value="RDB26355.1"/>
    <property type="molecule type" value="Genomic_DNA"/>
</dbReference>
<reference evidence="2" key="1">
    <citation type="submission" date="2018-04" db="EMBL/GenBank/DDBJ databases">
        <title>Whole genome sequencing of Hypsizygus marmoreus.</title>
        <authorList>
            <person name="Choi I.-G."/>
            <person name="Min B."/>
            <person name="Kim J.-G."/>
            <person name="Kim S."/>
            <person name="Oh Y.-L."/>
            <person name="Kong W.-S."/>
            <person name="Park H."/>
            <person name="Jeong J."/>
            <person name="Song E.-S."/>
        </authorList>
    </citation>
    <scope>NUCLEOTIDE SEQUENCE [LARGE SCALE GENOMIC DNA]</scope>
    <source>
        <strain evidence="2">51987-8</strain>
    </source>
</reference>
<name>A0A369K163_HYPMA</name>
<protein>
    <recommendedName>
        <fullName evidence="4">F-box domain-containing protein</fullName>
    </recommendedName>
</protein>
<accession>A0A369K163</accession>
<keyword evidence="3" id="KW-1185">Reference proteome</keyword>
<organism evidence="2 3">
    <name type="scientific">Hypsizygus marmoreus</name>
    <name type="common">White beech mushroom</name>
    <name type="synonym">Agaricus marmoreus</name>
    <dbReference type="NCBI Taxonomy" id="39966"/>
    <lineage>
        <taxon>Eukaryota</taxon>
        <taxon>Fungi</taxon>
        <taxon>Dikarya</taxon>
        <taxon>Basidiomycota</taxon>
        <taxon>Agaricomycotina</taxon>
        <taxon>Agaricomycetes</taxon>
        <taxon>Agaricomycetidae</taxon>
        <taxon>Agaricales</taxon>
        <taxon>Tricholomatineae</taxon>
        <taxon>Lyophyllaceae</taxon>
        <taxon>Hypsizygus</taxon>
    </lineage>
</organism>
<feature type="compositionally biased region" description="Acidic residues" evidence="1">
    <location>
        <begin position="192"/>
        <end position="210"/>
    </location>
</feature>
<evidence type="ECO:0000313" key="3">
    <source>
        <dbReference type="Proteomes" id="UP000076154"/>
    </source>
</evidence>
<proteinExistence type="predicted"/>
<dbReference type="Proteomes" id="UP000076154">
    <property type="component" value="Unassembled WGS sequence"/>
</dbReference>
<dbReference type="AlphaFoldDB" id="A0A369K163"/>
<feature type="region of interest" description="Disordered" evidence="1">
    <location>
        <begin position="192"/>
        <end position="254"/>
    </location>
</feature>